<evidence type="ECO:0000256" key="1">
    <source>
        <dbReference type="SAM" id="Phobius"/>
    </source>
</evidence>
<keyword evidence="3" id="KW-1185">Reference proteome</keyword>
<comment type="caution">
    <text evidence="2">The sequence shown here is derived from an EMBL/GenBank/DDBJ whole genome shotgun (WGS) entry which is preliminary data.</text>
</comment>
<keyword evidence="1" id="KW-0812">Transmembrane</keyword>
<keyword evidence="1" id="KW-1133">Transmembrane helix</keyword>
<evidence type="ECO:0000313" key="3">
    <source>
        <dbReference type="Proteomes" id="UP001501710"/>
    </source>
</evidence>
<dbReference type="EMBL" id="BAABAS010000004">
    <property type="protein sequence ID" value="GAA4228051.1"/>
    <property type="molecule type" value="Genomic_DNA"/>
</dbReference>
<name>A0ABP8BVZ5_9ACTN</name>
<evidence type="ECO:0000313" key="2">
    <source>
        <dbReference type="EMBL" id="GAA4228051.1"/>
    </source>
</evidence>
<sequence length="170" mass="18176">MNREQGLRAAALAGAAACTLTAGYLVGGASALTVLATGLAVIGLLAARARFPAPPPVRPVVRAPDDPDDLREFPSYRRVREAVSWSAVSARHYDSVTRPVLVRLLAAALAERHGVDVHREPARARELVGEDVWPFVDPDRPGSTDTFAAGVDPAALRAVVNRLEELWPND</sequence>
<organism evidence="2 3">
    <name type="scientific">Actinomadura meridiana</name>
    <dbReference type="NCBI Taxonomy" id="559626"/>
    <lineage>
        <taxon>Bacteria</taxon>
        <taxon>Bacillati</taxon>
        <taxon>Actinomycetota</taxon>
        <taxon>Actinomycetes</taxon>
        <taxon>Streptosporangiales</taxon>
        <taxon>Thermomonosporaceae</taxon>
        <taxon>Actinomadura</taxon>
    </lineage>
</organism>
<dbReference type="RefSeq" id="WP_344892449.1">
    <property type="nucleotide sequence ID" value="NZ_BAABAS010000004.1"/>
</dbReference>
<accession>A0ABP8BVZ5</accession>
<keyword evidence="1" id="KW-0472">Membrane</keyword>
<gene>
    <name evidence="2" type="ORF">GCM10022254_17270</name>
</gene>
<proteinExistence type="predicted"/>
<protein>
    <submittedName>
        <fullName evidence="2">Uncharacterized protein</fullName>
    </submittedName>
</protein>
<dbReference type="Proteomes" id="UP001501710">
    <property type="component" value="Unassembled WGS sequence"/>
</dbReference>
<feature type="transmembrane region" description="Helical" evidence="1">
    <location>
        <begin position="31"/>
        <end position="49"/>
    </location>
</feature>
<reference evidence="3" key="1">
    <citation type="journal article" date="2019" name="Int. J. Syst. Evol. Microbiol.">
        <title>The Global Catalogue of Microorganisms (GCM) 10K type strain sequencing project: providing services to taxonomists for standard genome sequencing and annotation.</title>
        <authorList>
            <consortium name="The Broad Institute Genomics Platform"/>
            <consortium name="The Broad Institute Genome Sequencing Center for Infectious Disease"/>
            <person name="Wu L."/>
            <person name="Ma J."/>
        </authorList>
    </citation>
    <scope>NUCLEOTIDE SEQUENCE [LARGE SCALE GENOMIC DNA]</scope>
    <source>
        <strain evidence="3">JCM 17440</strain>
    </source>
</reference>